<evidence type="ECO:0000313" key="4">
    <source>
        <dbReference type="EMBL" id="MBO8439432.1"/>
    </source>
</evidence>
<feature type="domain" description="Calcineurin-like phosphoesterase" evidence="3">
    <location>
        <begin position="3"/>
        <end position="150"/>
    </location>
</feature>
<dbReference type="EMBL" id="JADIMV010000040">
    <property type="protein sequence ID" value="MBO8439432.1"/>
    <property type="molecule type" value="Genomic_DNA"/>
</dbReference>
<dbReference type="InterPro" id="IPR024654">
    <property type="entry name" value="Calcineurin-like_PHP_lpxH"/>
</dbReference>
<dbReference type="InterPro" id="IPR029052">
    <property type="entry name" value="Metallo-depent_PP-like"/>
</dbReference>
<dbReference type="EC" id="3.1.4.-" evidence="2"/>
<dbReference type="AlphaFoldDB" id="A0A940DK75"/>
<dbReference type="Proteomes" id="UP000712007">
    <property type="component" value="Unassembled WGS sequence"/>
</dbReference>
<evidence type="ECO:0000313" key="5">
    <source>
        <dbReference type="Proteomes" id="UP000712007"/>
    </source>
</evidence>
<organism evidence="4 5">
    <name type="scientific">Candidatus Aphodosoma intestinipullorum</name>
    <dbReference type="NCBI Taxonomy" id="2840674"/>
    <lineage>
        <taxon>Bacteria</taxon>
        <taxon>Pseudomonadati</taxon>
        <taxon>Bacteroidota</taxon>
        <taxon>Bacteroidia</taxon>
        <taxon>Bacteroidales</taxon>
        <taxon>Candidatus Aphodosoma</taxon>
    </lineage>
</organism>
<dbReference type="SUPFAM" id="SSF56300">
    <property type="entry name" value="Metallo-dependent phosphatases"/>
    <property type="match status" value="1"/>
</dbReference>
<proteinExistence type="inferred from homology"/>
<evidence type="ECO:0000259" key="3">
    <source>
        <dbReference type="Pfam" id="PF12850"/>
    </source>
</evidence>
<dbReference type="Gene3D" id="3.60.21.10">
    <property type="match status" value="1"/>
</dbReference>
<reference evidence="4" key="2">
    <citation type="journal article" date="2021" name="PeerJ">
        <title>Extensive microbial diversity within the chicken gut microbiome revealed by metagenomics and culture.</title>
        <authorList>
            <person name="Gilroy R."/>
            <person name="Ravi A."/>
            <person name="Getino M."/>
            <person name="Pursley I."/>
            <person name="Horton D.L."/>
            <person name="Alikhan N.F."/>
            <person name="Baker D."/>
            <person name="Gharbi K."/>
            <person name="Hall N."/>
            <person name="Watson M."/>
            <person name="Adriaenssens E.M."/>
            <person name="Foster-Nyarko E."/>
            <person name="Jarju S."/>
            <person name="Secka A."/>
            <person name="Antonio M."/>
            <person name="Oren A."/>
            <person name="Chaudhuri R.R."/>
            <person name="La Ragione R."/>
            <person name="Hildebrand F."/>
            <person name="Pallen M.J."/>
        </authorList>
    </citation>
    <scope>NUCLEOTIDE SEQUENCE</scope>
    <source>
        <strain evidence="4">3924</strain>
    </source>
</reference>
<sequence>MRKVIILSDTHGCVDEKLRQHLKWADEIWHAGDIGRWETYDRLCRIAPVRAVYGNADGWDLRAELHASLRFECEGIRVLMTHIGGYPGHYGRWARGLIEEGKPDLFVCGHSHILRVMYDKRLGMMTMNPGAAGTYGWQKVRTLLRLTVEKGRVTGLEVVEM</sequence>
<comment type="similarity">
    <text evidence="1 2">Belongs to the metallophosphoesterase superfamily. YfcE family.</text>
</comment>
<comment type="caution">
    <text evidence="4">The sequence shown here is derived from an EMBL/GenBank/DDBJ whole genome shotgun (WGS) entry which is preliminary data.</text>
</comment>
<dbReference type="NCBIfam" id="TIGR00040">
    <property type="entry name" value="yfcE"/>
    <property type="match status" value="1"/>
</dbReference>
<name>A0A940DK75_9BACT</name>
<dbReference type="InterPro" id="IPR000979">
    <property type="entry name" value="Phosphodiesterase_MJ0936/Vps29"/>
</dbReference>
<accession>A0A940DK75</accession>
<evidence type="ECO:0000256" key="2">
    <source>
        <dbReference type="RuleBase" id="RU362039"/>
    </source>
</evidence>
<gene>
    <name evidence="4" type="ORF">IAC51_02155</name>
</gene>
<dbReference type="GO" id="GO:0046872">
    <property type="term" value="F:metal ion binding"/>
    <property type="evidence" value="ECO:0007669"/>
    <property type="project" value="UniProtKB-KW"/>
</dbReference>
<keyword evidence="2" id="KW-0479">Metal-binding</keyword>
<reference evidence="4" key="1">
    <citation type="submission" date="2020-10" db="EMBL/GenBank/DDBJ databases">
        <authorList>
            <person name="Gilroy R."/>
        </authorList>
    </citation>
    <scope>NUCLEOTIDE SEQUENCE</scope>
    <source>
        <strain evidence="4">3924</strain>
    </source>
</reference>
<dbReference type="Pfam" id="PF12850">
    <property type="entry name" value="Metallophos_2"/>
    <property type="match status" value="1"/>
</dbReference>
<evidence type="ECO:0000256" key="1">
    <source>
        <dbReference type="ARBA" id="ARBA00008950"/>
    </source>
</evidence>
<comment type="cofactor">
    <cofactor evidence="2">
        <name>a divalent metal cation</name>
        <dbReference type="ChEBI" id="CHEBI:60240"/>
    </cofactor>
</comment>
<protein>
    <recommendedName>
        <fullName evidence="2">Phosphoesterase</fullName>
        <ecNumber evidence="2">3.1.4.-</ecNumber>
    </recommendedName>
</protein>
<dbReference type="GO" id="GO:0016787">
    <property type="term" value="F:hydrolase activity"/>
    <property type="evidence" value="ECO:0007669"/>
    <property type="project" value="UniProtKB-UniRule"/>
</dbReference>